<dbReference type="InterPro" id="IPR005814">
    <property type="entry name" value="Aminotrans_3"/>
</dbReference>
<dbReference type="Gene3D" id="3.90.1150.10">
    <property type="entry name" value="Aspartate Aminotransferase, domain 1"/>
    <property type="match status" value="1"/>
</dbReference>
<dbReference type="KEGG" id="hbs:IPV69_02075"/>
<reference evidence="4 5" key="1">
    <citation type="submission" date="2020-10" db="EMBL/GenBank/DDBJ databases">
        <title>Wide distribution of Phycisphaera-like planctomycetes from WD2101 soil group in peatlands and genome analysis of the first cultivated representative.</title>
        <authorList>
            <person name="Dedysh S.N."/>
            <person name="Beletsky A.V."/>
            <person name="Ivanova A."/>
            <person name="Kulichevskaya I.S."/>
            <person name="Suzina N.E."/>
            <person name="Philippov D.A."/>
            <person name="Rakitin A.L."/>
            <person name="Mardanov A.V."/>
            <person name="Ravin N.V."/>
        </authorList>
    </citation>
    <scope>NUCLEOTIDE SEQUENCE [LARGE SCALE GENOMIC DNA]</scope>
    <source>
        <strain evidence="4 5">M1803</strain>
    </source>
</reference>
<dbReference type="AlphaFoldDB" id="A0A7M2WXV6"/>
<evidence type="ECO:0000256" key="1">
    <source>
        <dbReference type="ARBA" id="ARBA00001933"/>
    </source>
</evidence>
<dbReference type="PANTHER" id="PTHR43713">
    <property type="entry name" value="GLUTAMATE-1-SEMIALDEHYDE 2,1-AMINOMUTASE"/>
    <property type="match status" value="1"/>
</dbReference>
<comment type="cofactor">
    <cofactor evidence="1">
        <name>pyridoxal 5'-phosphate</name>
        <dbReference type="ChEBI" id="CHEBI:597326"/>
    </cofactor>
</comment>
<keyword evidence="4" id="KW-0808">Transferase</keyword>
<dbReference type="InterPro" id="IPR036812">
    <property type="entry name" value="NAD(P)_OxRdtase_dom_sf"/>
</dbReference>
<dbReference type="Pfam" id="PF00202">
    <property type="entry name" value="Aminotran_3"/>
    <property type="match status" value="1"/>
</dbReference>
<keyword evidence="4" id="KW-0032">Aminotransferase</keyword>
<keyword evidence="2" id="KW-0663">Pyridoxal phosphate</keyword>
<evidence type="ECO:0000313" key="4">
    <source>
        <dbReference type="EMBL" id="QOV90184.1"/>
    </source>
</evidence>
<dbReference type="EMBL" id="CP063458">
    <property type="protein sequence ID" value="QOV90184.1"/>
    <property type="molecule type" value="Genomic_DNA"/>
</dbReference>
<evidence type="ECO:0000256" key="2">
    <source>
        <dbReference type="ARBA" id="ARBA00022898"/>
    </source>
</evidence>
<dbReference type="InterPro" id="IPR023210">
    <property type="entry name" value="NADP_OxRdtase_dom"/>
</dbReference>
<dbReference type="InterPro" id="IPR015421">
    <property type="entry name" value="PyrdxlP-dep_Trfase_major"/>
</dbReference>
<feature type="domain" description="NADP-dependent oxidoreductase" evidence="3">
    <location>
        <begin position="16"/>
        <end position="235"/>
    </location>
</feature>
<evidence type="ECO:0000313" key="5">
    <source>
        <dbReference type="Proteomes" id="UP000593765"/>
    </source>
</evidence>
<dbReference type="Proteomes" id="UP000593765">
    <property type="component" value="Chromosome"/>
</dbReference>
<dbReference type="SUPFAM" id="SSF53383">
    <property type="entry name" value="PLP-dependent transferases"/>
    <property type="match status" value="1"/>
</dbReference>
<dbReference type="Gene3D" id="3.20.20.100">
    <property type="entry name" value="NADP-dependent oxidoreductase domain"/>
    <property type="match status" value="1"/>
</dbReference>
<evidence type="ECO:0000259" key="3">
    <source>
        <dbReference type="Pfam" id="PF00248"/>
    </source>
</evidence>
<keyword evidence="5" id="KW-1185">Reference proteome</keyword>
<sequence>MQFRPLGSSGIQVSCVGFGTAQLRRVPRTQAIDTLLAGFDRGVSIVHTALDYEGADRLVAEAVLRSGRKVIVASNGYDTSGNATGKVRHFERLFESTCRMLKTDRLELFGIASVEDREAGKENVWGKDGMVEFLQKMKATGRLGAIFCTTHGKPEFARRLIESGVFDAIMLSYNVLGFHSLTLNPPASWHFEDIRRTREELFPLCKAKGMGLMIMLPLAGGMLTPSKAFPPPDGSAAVPSGVAAGEALRAILENPEVSCVLPGTASVEEAIENASAGVAERIATRPEAGPHALRIAEMTTSLCSRCGECEPTCSQGLPVAWLFRAAYMGGVYRTSPYETWEDVEYFRLQPQGPSTCSGCVQQTCRCPARIDIPITLDRLHQTMLRRVSEGRVQPPPELRLPPRGDRWCSARLVTRELPLARSLKQVWRAGREHRPPTVDQVWYRDRRAPSIPTRKPCRNRRRAAVRRDAGGAVPFRAGMAATGGYRPRDISCGRTAVSGPPDPIVAIDRTVSAGPRRRGDVCLSQSAPHLYGVEWVGHNVPSRWPQSSAQAVYVHVRNVGTRTWRADEPKGRSVDLVMRVDGAIRHMVRVPRDILPGEETTFYVLHSVEPRLGLGGAVQDVSFNLVEQNVTWFEHQNVESLVVQVAAEPAEGSNAAGYFQIGSLIGSSFYLPSGGVTRGASGRPYPLFLREAAGCRVRDGDGNEWIDYVMGWGSALLGYAHPEIREAVAQSLCNGAILSLPTELEIDVAYQLGEMIPCAQKVLFGKNGSDVCTAAVRLARVKTGRPLILFSGYSGWQEPFAPVFEKSLHDPSAMSRANRFAPNDLAEVSRLFEHHPGQIAGVILEPAAQVEGVDGPVRVADAAFLRSLKSMCQAYGSVLIFDEIMTGFRHPGGNVQNATGVVPDLACFGKALTSGMPLAALVGQREVMDHIARIFYHPTFKSDAYSLAAARAALQIYQREDIPAKVASFGESLRAAVAECSVESGMDGELVSPPYRMVYRFNEPDLNRRTLLRTLLHRELLARGILTFRGFMLPSAAHGDAELERTVDAFRGAFAAILQAAAHRSLVNSLEIPPVV</sequence>
<dbReference type="InterPro" id="IPR015422">
    <property type="entry name" value="PyrdxlP-dep_Trfase_small"/>
</dbReference>
<dbReference type="InterPro" id="IPR015424">
    <property type="entry name" value="PyrdxlP-dep_Trfase"/>
</dbReference>
<dbReference type="InterPro" id="IPR049704">
    <property type="entry name" value="Aminotrans_3_PPA_site"/>
</dbReference>
<dbReference type="GO" id="GO:0030170">
    <property type="term" value="F:pyridoxal phosphate binding"/>
    <property type="evidence" value="ECO:0007669"/>
    <property type="project" value="InterPro"/>
</dbReference>
<dbReference type="Pfam" id="PF00248">
    <property type="entry name" value="Aldo_ket_red"/>
    <property type="match status" value="1"/>
</dbReference>
<dbReference type="SUPFAM" id="SSF51430">
    <property type="entry name" value="NAD(P)-linked oxidoreductase"/>
    <property type="match status" value="1"/>
</dbReference>
<dbReference type="Gene3D" id="3.40.640.10">
    <property type="entry name" value="Type I PLP-dependent aspartate aminotransferase-like (Major domain)"/>
    <property type="match status" value="1"/>
</dbReference>
<protein>
    <submittedName>
        <fullName evidence="4">Aminotransferase class III-fold pyridoxal phosphate-dependent enzyme</fullName>
    </submittedName>
</protein>
<dbReference type="GO" id="GO:0008483">
    <property type="term" value="F:transaminase activity"/>
    <property type="evidence" value="ECO:0007669"/>
    <property type="project" value="UniProtKB-KW"/>
</dbReference>
<proteinExistence type="predicted"/>
<dbReference type="PANTHER" id="PTHR43713:SF3">
    <property type="entry name" value="GLUTAMATE-1-SEMIALDEHYDE 2,1-AMINOMUTASE 1, CHLOROPLASTIC-RELATED"/>
    <property type="match status" value="1"/>
</dbReference>
<dbReference type="PROSITE" id="PS00600">
    <property type="entry name" value="AA_TRANSFER_CLASS_3"/>
    <property type="match status" value="1"/>
</dbReference>
<gene>
    <name evidence="4" type="ORF">IPV69_02075</name>
</gene>
<organism evidence="4 5">
    <name type="scientific">Humisphaera borealis</name>
    <dbReference type="NCBI Taxonomy" id="2807512"/>
    <lineage>
        <taxon>Bacteria</taxon>
        <taxon>Pseudomonadati</taxon>
        <taxon>Planctomycetota</taxon>
        <taxon>Phycisphaerae</taxon>
        <taxon>Tepidisphaerales</taxon>
        <taxon>Tepidisphaeraceae</taxon>
        <taxon>Humisphaera</taxon>
    </lineage>
</organism>
<dbReference type="RefSeq" id="WP_206293258.1">
    <property type="nucleotide sequence ID" value="NZ_CP063458.1"/>
</dbReference>
<name>A0A7M2WXV6_9BACT</name>
<accession>A0A7M2WXV6</accession>